<feature type="non-terminal residue" evidence="2">
    <location>
        <position position="1"/>
    </location>
</feature>
<dbReference type="AlphaFoldDB" id="X1L496"/>
<dbReference type="EMBL" id="BARV01006532">
    <property type="protein sequence ID" value="GAI14177.1"/>
    <property type="molecule type" value="Genomic_DNA"/>
</dbReference>
<proteinExistence type="predicted"/>
<feature type="region of interest" description="Disordered" evidence="1">
    <location>
        <begin position="1"/>
        <end position="32"/>
    </location>
</feature>
<evidence type="ECO:0000313" key="2">
    <source>
        <dbReference type="EMBL" id="GAI14177.1"/>
    </source>
</evidence>
<comment type="caution">
    <text evidence="2">The sequence shown here is derived from an EMBL/GenBank/DDBJ whole genome shotgun (WGS) entry which is preliminary data.</text>
</comment>
<protein>
    <submittedName>
        <fullName evidence="2">Uncharacterized protein</fullName>
    </submittedName>
</protein>
<organism evidence="2">
    <name type="scientific">marine sediment metagenome</name>
    <dbReference type="NCBI Taxonomy" id="412755"/>
    <lineage>
        <taxon>unclassified sequences</taxon>
        <taxon>metagenomes</taxon>
        <taxon>ecological metagenomes</taxon>
    </lineage>
</organism>
<evidence type="ECO:0000256" key="1">
    <source>
        <dbReference type="SAM" id="MobiDB-lite"/>
    </source>
</evidence>
<sequence length="32" mass="3607">LQPEGKKPMSAEEFKRGHHDFNPAEQGTKKSP</sequence>
<feature type="compositionally biased region" description="Basic and acidic residues" evidence="1">
    <location>
        <begin position="1"/>
        <end position="22"/>
    </location>
</feature>
<name>X1L496_9ZZZZ</name>
<reference evidence="2" key="1">
    <citation type="journal article" date="2014" name="Front. Microbiol.">
        <title>High frequency of phylogenetically diverse reductive dehalogenase-homologous genes in deep subseafloor sedimentary metagenomes.</title>
        <authorList>
            <person name="Kawai M."/>
            <person name="Futagami T."/>
            <person name="Toyoda A."/>
            <person name="Takaki Y."/>
            <person name="Nishi S."/>
            <person name="Hori S."/>
            <person name="Arai W."/>
            <person name="Tsubouchi T."/>
            <person name="Morono Y."/>
            <person name="Uchiyama I."/>
            <person name="Ito T."/>
            <person name="Fujiyama A."/>
            <person name="Inagaki F."/>
            <person name="Takami H."/>
        </authorList>
    </citation>
    <scope>NUCLEOTIDE SEQUENCE</scope>
    <source>
        <strain evidence="2">Expedition CK06-06</strain>
    </source>
</reference>
<accession>X1L496</accession>
<gene>
    <name evidence="2" type="ORF">S06H3_13381</name>
</gene>